<feature type="transmembrane region" description="Helical" evidence="6">
    <location>
        <begin position="100"/>
        <end position="120"/>
    </location>
</feature>
<evidence type="ECO:0000256" key="1">
    <source>
        <dbReference type="ARBA" id="ARBA00004651"/>
    </source>
</evidence>
<evidence type="ECO:0000256" key="5">
    <source>
        <dbReference type="SAM" id="MobiDB-lite"/>
    </source>
</evidence>
<organism evidence="9 10">
    <name type="scientific">Microbacterium stercoris</name>
    <dbReference type="NCBI Taxonomy" id="2820289"/>
    <lineage>
        <taxon>Bacteria</taxon>
        <taxon>Bacillati</taxon>
        <taxon>Actinomycetota</taxon>
        <taxon>Actinomycetes</taxon>
        <taxon>Micrococcales</taxon>
        <taxon>Microbacteriaceae</taxon>
        <taxon>Microbacterium</taxon>
    </lineage>
</organism>
<name>A0A939QKL2_9MICO</name>
<feature type="transmembrane region" description="Helical" evidence="6">
    <location>
        <begin position="296"/>
        <end position="313"/>
    </location>
</feature>
<dbReference type="Proteomes" id="UP000680132">
    <property type="component" value="Unassembled WGS sequence"/>
</dbReference>
<dbReference type="SUPFAM" id="SSF103473">
    <property type="entry name" value="MFS general substrate transporter"/>
    <property type="match status" value="1"/>
</dbReference>
<evidence type="ECO:0000256" key="2">
    <source>
        <dbReference type="ARBA" id="ARBA00022692"/>
    </source>
</evidence>
<feature type="transmembrane region" description="Helical" evidence="6">
    <location>
        <begin position="319"/>
        <end position="341"/>
    </location>
</feature>
<gene>
    <name evidence="8" type="ORF">J5V96_02840</name>
    <name evidence="9" type="ORF">J5V96_13085</name>
</gene>
<keyword evidence="3 6" id="KW-1133">Transmembrane helix</keyword>
<evidence type="ECO:0000256" key="4">
    <source>
        <dbReference type="ARBA" id="ARBA00023136"/>
    </source>
</evidence>
<feature type="transmembrane region" description="Helical" evidence="6">
    <location>
        <begin position="418"/>
        <end position="440"/>
    </location>
</feature>
<feature type="transmembrane region" description="Helical" evidence="6">
    <location>
        <begin position="353"/>
        <end position="372"/>
    </location>
</feature>
<keyword evidence="10" id="KW-1185">Reference proteome</keyword>
<sequence length="480" mass="49355">MTDPLSAEPHAEPALQSSSGGGRPSILTLWDPRVVWVTLGAVSLIFLAALTAMALTTVMPFVAEDLDGEALFAIAFSGTLATGVIGMVASGAWSDRAGPAAPLSTAVILFVLGQAMAATAPTMELLVLGRLVTGLGAGGQTVALYVVVARVYPPALHGRVMALFSAAWVVPSLIGPFLAGAVTEQLHWRWIFAALAVLALAAFAMVAPRLRHLAEAPSAERPAGVGRRLLFAVVVAVAALALGMTSELSSSLSPALGWAVAVGAVIVIAIAILPLLPQGMVSMRRGLPSVILMRSLIAGSLFGAEVYVPYLLIERFGFSAMWAGLGLTAAAIAWAISAQISGTHGDRIGNTRIAVIGVSLLAIATLACALTPLLALPVWVPIALWSCAGFGMGLMYPRQTVLMLAYSNRAEEGFNSSALQISDSVGASASIAVMGLVFTSLAGTDAQFTAVFLLALGLALLALVPGMRLGHGHETNPGQR</sequence>
<dbReference type="PANTHER" id="PTHR23501:SF154">
    <property type="entry name" value="MULTIDRUG-EFFLUX TRANSPORTER RV1634-RELATED"/>
    <property type="match status" value="1"/>
</dbReference>
<dbReference type="AlphaFoldDB" id="A0A939QKL2"/>
<evidence type="ECO:0000259" key="7">
    <source>
        <dbReference type="PROSITE" id="PS50850"/>
    </source>
</evidence>
<dbReference type="GO" id="GO:0005886">
    <property type="term" value="C:plasma membrane"/>
    <property type="evidence" value="ECO:0007669"/>
    <property type="project" value="UniProtKB-SubCell"/>
</dbReference>
<comment type="subcellular location">
    <subcellularLocation>
        <location evidence="1">Cell membrane</location>
        <topology evidence="1">Multi-pass membrane protein</topology>
    </subcellularLocation>
</comment>
<reference evidence="9" key="1">
    <citation type="submission" date="2021-03" db="EMBL/GenBank/DDBJ databases">
        <title>Microbacterium sp. nov., a novel actinobacterium isolated from cow dung.</title>
        <authorList>
            <person name="Zhang L."/>
        </authorList>
    </citation>
    <scope>NUCLEOTIDE SEQUENCE</scope>
    <source>
        <strain evidence="9">NEAU-LLB</strain>
    </source>
</reference>
<evidence type="ECO:0000313" key="9">
    <source>
        <dbReference type="EMBL" id="MBO3664434.1"/>
    </source>
</evidence>
<feature type="domain" description="Major facilitator superfamily (MFS) profile" evidence="7">
    <location>
        <begin position="37"/>
        <end position="474"/>
    </location>
</feature>
<dbReference type="PRINTS" id="PR01036">
    <property type="entry name" value="TCRTETB"/>
</dbReference>
<feature type="transmembrane region" description="Helical" evidence="6">
    <location>
        <begin position="34"/>
        <end position="58"/>
    </location>
</feature>
<evidence type="ECO:0000256" key="3">
    <source>
        <dbReference type="ARBA" id="ARBA00022989"/>
    </source>
</evidence>
<dbReference type="EMBL" id="JAGFOA010000005">
    <property type="protein sequence ID" value="MBO3664434.1"/>
    <property type="molecule type" value="Genomic_DNA"/>
</dbReference>
<dbReference type="InterPro" id="IPR020846">
    <property type="entry name" value="MFS_dom"/>
</dbReference>
<dbReference type="InterPro" id="IPR011701">
    <property type="entry name" value="MFS"/>
</dbReference>
<protein>
    <submittedName>
        <fullName evidence="9">MFS transporter</fullName>
    </submittedName>
</protein>
<dbReference type="GO" id="GO:0022857">
    <property type="term" value="F:transmembrane transporter activity"/>
    <property type="evidence" value="ECO:0007669"/>
    <property type="project" value="InterPro"/>
</dbReference>
<accession>A0A939QKL2</accession>
<dbReference type="EMBL" id="JAGFOA010000001">
    <property type="protein sequence ID" value="MBO3662442.1"/>
    <property type="molecule type" value="Genomic_DNA"/>
</dbReference>
<dbReference type="RefSeq" id="WP_208500118.1">
    <property type="nucleotide sequence ID" value="NZ_JAGFOA010000001.1"/>
</dbReference>
<evidence type="ECO:0000256" key="6">
    <source>
        <dbReference type="SAM" id="Phobius"/>
    </source>
</evidence>
<feature type="transmembrane region" description="Helical" evidence="6">
    <location>
        <begin position="255"/>
        <end position="276"/>
    </location>
</feature>
<evidence type="ECO:0000313" key="10">
    <source>
        <dbReference type="Proteomes" id="UP000680132"/>
    </source>
</evidence>
<feature type="transmembrane region" description="Helical" evidence="6">
    <location>
        <begin position="160"/>
        <end position="182"/>
    </location>
</feature>
<feature type="transmembrane region" description="Helical" evidence="6">
    <location>
        <begin position="188"/>
        <end position="208"/>
    </location>
</feature>
<feature type="transmembrane region" description="Helical" evidence="6">
    <location>
        <begin position="126"/>
        <end position="148"/>
    </location>
</feature>
<feature type="transmembrane region" description="Helical" evidence="6">
    <location>
        <begin position="378"/>
        <end position="397"/>
    </location>
</feature>
<dbReference type="PROSITE" id="PS50850">
    <property type="entry name" value="MFS"/>
    <property type="match status" value="1"/>
</dbReference>
<comment type="caution">
    <text evidence="9">The sequence shown here is derived from an EMBL/GenBank/DDBJ whole genome shotgun (WGS) entry which is preliminary data.</text>
</comment>
<keyword evidence="4 6" id="KW-0472">Membrane</keyword>
<dbReference type="PANTHER" id="PTHR23501">
    <property type="entry name" value="MAJOR FACILITATOR SUPERFAMILY"/>
    <property type="match status" value="1"/>
</dbReference>
<dbReference type="Gene3D" id="1.20.1250.20">
    <property type="entry name" value="MFS general substrate transporter like domains"/>
    <property type="match status" value="2"/>
</dbReference>
<keyword evidence="2 6" id="KW-0812">Transmembrane</keyword>
<feature type="transmembrane region" description="Helical" evidence="6">
    <location>
        <begin position="70"/>
        <end position="93"/>
    </location>
</feature>
<feature type="region of interest" description="Disordered" evidence="5">
    <location>
        <begin position="1"/>
        <end position="22"/>
    </location>
</feature>
<dbReference type="Pfam" id="PF07690">
    <property type="entry name" value="MFS_1"/>
    <property type="match status" value="1"/>
</dbReference>
<proteinExistence type="predicted"/>
<feature type="transmembrane region" description="Helical" evidence="6">
    <location>
        <begin position="446"/>
        <end position="464"/>
    </location>
</feature>
<dbReference type="InterPro" id="IPR036259">
    <property type="entry name" value="MFS_trans_sf"/>
</dbReference>
<feature type="transmembrane region" description="Helical" evidence="6">
    <location>
        <begin position="229"/>
        <end position="249"/>
    </location>
</feature>
<evidence type="ECO:0000313" key="8">
    <source>
        <dbReference type="EMBL" id="MBO3662442.1"/>
    </source>
</evidence>